<evidence type="ECO:0000256" key="7">
    <source>
        <dbReference type="ARBA" id="ARBA00022949"/>
    </source>
</evidence>
<comment type="subcellular location">
    <subcellularLocation>
        <location evidence="1">Cell junction</location>
        <location evidence="1">Gap junction</location>
    </subcellularLocation>
    <subcellularLocation>
        <location evidence="2 12">Cell membrane</location>
        <topology evidence="2 12">Multi-pass membrane protein</topology>
    </subcellularLocation>
</comment>
<reference evidence="13" key="1">
    <citation type="submission" date="2012-04" db="EMBL/GenBank/DDBJ databases">
        <title>The Genome Sequence of Loa loa.</title>
        <authorList>
            <consortium name="The Broad Institute Genome Sequencing Platform"/>
            <consortium name="Broad Institute Genome Sequencing Center for Infectious Disease"/>
            <person name="Nutman T.B."/>
            <person name="Fink D.L."/>
            <person name="Russ C."/>
            <person name="Young S."/>
            <person name="Zeng Q."/>
            <person name="Gargeya S."/>
            <person name="Alvarado L."/>
            <person name="Berlin A."/>
            <person name="Chapman S.B."/>
            <person name="Chen Z."/>
            <person name="Freedman E."/>
            <person name="Gellesch M."/>
            <person name="Goldberg J."/>
            <person name="Griggs A."/>
            <person name="Gujja S."/>
            <person name="Heilman E.R."/>
            <person name="Heiman D."/>
            <person name="Howarth C."/>
            <person name="Mehta T."/>
            <person name="Neiman D."/>
            <person name="Pearson M."/>
            <person name="Roberts A."/>
            <person name="Saif S."/>
            <person name="Shea T."/>
            <person name="Shenoy N."/>
            <person name="Sisk P."/>
            <person name="Stolte C."/>
            <person name="Sykes S."/>
            <person name="White J."/>
            <person name="Yandava C."/>
            <person name="Haas B."/>
            <person name="Henn M.R."/>
            <person name="Nusbaum C."/>
            <person name="Birren B."/>
        </authorList>
    </citation>
    <scope>NUCLEOTIDE SEQUENCE [LARGE SCALE GENOMIC DNA]</scope>
</reference>
<protein>
    <recommendedName>
        <fullName evidence="12">Innexin</fullName>
    </recommendedName>
</protein>
<dbReference type="InterPro" id="IPR000990">
    <property type="entry name" value="Innexin"/>
</dbReference>
<keyword evidence="3 12" id="KW-0813">Transport</keyword>
<dbReference type="AlphaFoldDB" id="A0A1S0TZ71"/>
<dbReference type="EMBL" id="JH712220">
    <property type="protein sequence ID" value="EFO21832.2"/>
    <property type="molecule type" value="Genomic_DNA"/>
</dbReference>
<gene>
    <name evidence="12" type="primary">inx</name>
    <name evidence="13" type="ORF">LOAG_06653</name>
</gene>
<evidence type="ECO:0000256" key="8">
    <source>
        <dbReference type="ARBA" id="ARBA00022989"/>
    </source>
</evidence>
<name>A0A1S0TZ71_LOALO</name>
<evidence type="ECO:0000256" key="1">
    <source>
        <dbReference type="ARBA" id="ARBA00004610"/>
    </source>
</evidence>
<dbReference type="PANTHER" id="PTHR11893">
    <property type="entry name" value="INNEXIN"/>
    <property type="match status" value="1"/>
</dbReference>
<keyword evidence="6" id="KW-0303">Gap junction</keyword>
<comment type="similarity">
    <text evidence="12">Belongs to the pannexin family.</text>
</comment>
<dbReference type="PROSITE" id="PS51013">
    <property type="entry name" value="PANNEXIN"/>
    <property type="match status" value="1"/>
</dbReference>
<dbReference type="InParanoid" id="A0A1S0TZ71"/>
<dbReference type="GO" id="GO:0005921">
    <property type="term" value="C:gap junction"/>
    <property type="evidence" value="ECO:0007669"/>
    <property type="project" value="UniProtKB-SubCell"/>
</dbReference>
<dbReference type="GO" id="GO:0005243">
    <property type="term" value="F:gap junction channel activity"/>
    <property type="evidence" value="ECO:0007669"/>
    <property type="project" value="TreeGrafter"/>
</dbReference>
<comment type="function">
    <text evidence="12">Structural component of the gap junctions.</text>
</comment>
<dbReference type="PRINTS" id="PR01262">
    <property type="entry name" value="INNEXIN"/>
</dbReference>
<evidence type="ECO:0000256" key="3">
    <source>
        <dbReference type="ARBA" id="ARBA00022448"/>
    </source>
</evidence>
<keyword evidence="10" id="KW-0472">Membrane</keyword>
<proteinExistence type="inferred from homology"/>
<evidence type="ECO:0000256" key="4">
    <source>
        <dbReference type="ARBA" id="ARBA00022475"/>
    </source>
</evidence>
<keyword evidence="7" id="KW-0965">Cell junction</keyword>
<keyword evidence="11 12" id="KW-0407">Ion channel</keyword>
<accession>A0A1S0TZ71</accession>
<evidence type="ECO:0000256" key="12">
    <source>
        <dbReference type="RuleBase" id="RU010713"/>
    </source>
</evidence>
<dbReference type="GO" id="GO:0034220">
    <property type="term" value="P:monoatomic ion transmembrane transport"/>
    <property type="evidence" value="ECO:0007669"/>
    <property type="project" value="UniProtKB-KW"/>
</dbReference>
<keyword evidence="5" id="KW-0812">Transmembrane</keyword>
<evidence type="ECO:0000256" key="11">
    <source>
        <dbReference type="ARBA" id="ARBA00023303"/>
    </source>
</evidence>
<organism evidence="13">
    <name type="scientific">Loa loa</name>
    <name type="common">Eye worm</name>
    <name type="synonym">Filaria loa</name>
    <dbReference type="NCBI Taxonomy" id="7209"/>
    <lineage>
        <taxon>Eukaryota</taxon>
        <taxon>Metazoa</taxon>
        <taxon>Ecdysozoa</taxon>
        <taxon>Nematoda</taxon>
        <taxon>Chromadorea</taxon>
        <taxon>Rhabditida</taxon>
        <taxon>Spirurina</taxon>
        <taxon>Spiruromorpha</taxon>
        <taxon>Filarioidea</taxon>
        <taxon>Onchocercidae</taxon>
        <taxon>Loa</taxon>
    </lineage>
</organism>
<dbReference type="PANTHER" id="PTHR11893:SF20">
    <property type="entry name" value="INNEXIN-3"/>
    <property type="match status" value="1"/>
</dbReference>
<evidence type="ECO:0000256" key="2">
    <source>
        <dbReference type="ARBA" id="ARBA00004651"/>
    </source>
</evidence>
<dbReference type="GO" id="GO:0005886">
    <property type="term" value="C:plasma membrane"/>
    <property type="evidence" value="ECO:0007669"/>
    <property type="project" value="UniProtKB-SubCell"/>
</dbReference>
<keyword evidence="9 12" id="KW-0406">Ion transport</keyword>
<dbReference type="OrthoDB" id="5867527at2759"/>
<dbReference type="OMA" id="FCYMAKY"/>
<evidence type="ECO:0000256" key="10">
    <source>
        <dbReference type="ARBA" id="ARBA00023136"/>
    </source>
</evidence>
<evidence type="ECO:0000256" key="5">
    <source>
        <dbReference type="ARBA" id="ARBA00022692"/>
    </source>
</evidence>
<dbReference type="Pfam" id="PF00876">
    <property type="entry name" value="Innexin"/>
    <property type="match status" value="1"/>
</dbReference>
<evidence type="ECO:0000313" key="13">
    <source>
        <dbReference type="EMBL" id="EFO21832.2"/>
    </source>
</evidence>
<keyword evidence="8" id="KW-1133">Transmembrane helix</keyword>
<evidence type="ECO:0000256" key="6">
    <source>
        <dbReference type="ARBA" id="ARBA00022868"/>
    </source>
</evidence>
<keyword evidence="4" id="KW-1003">Cell membrane</keyword>
<sequence>MFETPLLGKLFSTSSHIYHLGDIVDCLHWNVSVAVFILCALFVGAKQQFGQPIQCMLPTHLDKLPWIDYGQYYCFIQNTYRLTYNKTLPSASSGAENRSDAAVNYCQWVPFFLTIQALCFYIPGWLWRTLQGQRTLDMEAAIREAISLKKTFEFEDRKLCKYPFDRVNGISIALYLVSKFLNVVNDIVQLYIIGRFIGSNNFSWFLTKMPFTSSYFPLITFCDMERQTLGKMEINTLQCVLMLNFINEKIFLMLCLAHFCLLKFDEDNSSNGPHMMHEEGELNEDDCFLLKDKRRLHIYAMEFLGLDGALLLRFIDDHVGVIVTHDITIGLWQHFCRFYGDSNFYTFRGIVTSVKRSEIACSYSSPLSSTAFLSRID</sequence>
<evidence type="ECO:0000256" key="9">
    <source>
        <dbReference type="ARBA" id="ARBA00023065"/>
    </source>
</evidence>